<evidence type="ECO:0000313" key="6">
    <source>
        <dbReference type="EMBL" id="MEN7551371.1"/>
    </source>
</evidence>
<dbReference type="RefSeq" id="WP_346824152.1">
    <property type="nucleotide sequence ID" value="NZ_JBDKWZ010000022.1"/>
</dbReference>
<dbReference type="InterPro" id="IPR017476">
    <property type="entry name" value="UDP-Glc/GDP-Man"/>
</dbReference>
<evidence type="ECO:0000259" key="5">
    <source>
        <dbReference type="SMART" id="SM00984"/>
    </source>
</evidence>
<gene>
    <name evidence="6" type="ORF">AAG747_25875</name>
</gene>
<sequence>MEPLAVNTNPINRLNKITTAILSQKAPLLKDLAMHKSRMAVIGLGNIGLPLALEFANIFSVIGFDIKQYRSELMEMGIDPAGRVKHSTFCHKTIQFTSNPDDLIKAKFYIIAVPPSVTKHRQILDIFTLKSAVALVGRNLKKGDFVIFETSAYPGCIEEQLIPVLESFSQLKLNKDFKVGYSPETMYSEKEQKFEEDVKVVAGSDHESSLVIADVYDMITHKEPHIASGIKVAEAGKIIEKAQKDVNKALINELSRLFDSLGIEKEELFKIMQLKKNIADIRPGLVKEDEDDAESYFVINKAKYLGTPVDILEQSKHAIDHMPQELAKRLERYICQSGKKIAGARILVRGVTNKEDIRDINKSQVVDMILELRKMGAVVEIEDPMAFSIDMQIQYGLTLVEKSQGKYDAIVLGINHQQFQIESQETLLEKCQEGTVLFDLEGTLHNLPPYIIHKTL</sequence>
<dbReference type="InterPro" id="IPR014026">
    <property type="entry name" value="UDP-Glc/GDP-Man_DH_dimer"/>
</dbReference>
<evidence type="ECO:0000256" key="1">
    <source>
        <dbReference type="ARBA" id="ARBA00006601"/>
    </source>
</evidence>
<dbReference type="AlphaFoldDB" id="A0AAW9SEB6"/>
<dbReference type="InterPro" id="IPR028359">
    <property type="entry name" value="UDP_ManNAc/GlcNAc_DH"/>
</dbReference>
<dbReference type="NCBIfam" id="TIGR03026">
    <property type="entry name" value="NDP-sugDHase"/>
    <property type="match status" value="1"/>
</dbReference>
<proteinExistence type="inferred from homology"/>
<dbReference type="InterPro" id="IPR001732">
    <property type="entry name" value="UDP-Glc/GDP-Man_DH_N"/>
</dbReference>
<evidence type="ECO:0000256" key="3">
    <source>
        <dbReference type="ARBA" id="ARBA00023027"/>
    </source>
</evidence>
<dbReference type="InterPro" id="IPR036220">
    <property type="entry name" value="UDP-Glc/GDP-Man_DH_C_sf"/>
</dbReference>
<dbReference type="GO" id="GO:0016616">
    <property type="term" value="F:oxidoreductase activity, acting on the CH-OH group of donors, NAD or NADP as acceptor"/>
    <property type="evidence" value="ECO:0007669"/>
    <property type="project" value="InterPro"/>
</dbReference>
<comment type="caution">
    <text evidence="6">The sequence shown here is derived from an EMBL/GenBank/DDBJ whole genome shotgun (WGS) entry which is preliminary data.</text>
</comment>
<protein>
    <submittedName>
        <fullName evidence="6">Nucleotide sugar dehydrogenase</fullName>
    </submittedName>
</protein>
<feature type="domain" description="UDP-glucose/GDP-mannose dehydrogenase C-terminal" evidence="5">
    <location>
        <begin position="347"/>
        <end position="446"/>
    </location>
</feature>
<dbReference type="PANTHER" id="PTHR43491:SF2">
    <property type="entry name" value="UDP-N-ACETYL-D-MANNOSAMINE DEHYDROGENASE"/>
    <property type="match status" value="1"/>
</dbReference>
<dbReference type="SMART" id="SM00984">
    <property type="entry name" value="UDPG_MGDP_dh_C"/>
    <property type="match status" value="1"/>
</dbReference>
<comment type="similarity">
    <text evidence="1 4">Belongs to the UDP-glucose/GDP-mannose dehydrogenase family.</text>
</comment>
<dbReference type="Proteomes" id="UP001403385">
    <property type="component" value="Unassembled WGS sequence"/>
</dbReference>
<dbReference type="Pfam" id="PF03720">
    <property type="entry name" value="UDPG_MGDP_dh_C"/>
    <property type="match status" value="1"/>
</dbReference>
<evidence type="ECO:0000256" key="2">
    <source>
        <dbReference type="ARBA" id="ARBA00023002"/>
    </source>
</evidence>
<organism evidence="6 7">
    <name type="scientific">Rapidithrix thailandica</name>
    <dbReference type="NCBI Taxonomy" id="413964"/>
    <lineage>
        <taxon>Bacteria</taxon>
        <taxon>Pseudomonadati</taxon>
        <taxon>Bacteroidota</taxon>
        <taxon>Cytophagia</taxon>
        <taxon>Cytophagales</taxon>
        <taxon>Flammeovirgaceae</taxon>
        <taxon>Rapidithrix</taxon>
    </lineage>
</organism>
<dbReference type="GO" id="GO:0051287">
    <property type="term" value="F:NAD binding"/>
    <property type="evidence" value="ECO:0007669"/>
    <property type="project" value="InterPro"/>
</dbReference>
<dbReference type="SUPFAM" id="SSF51735">
    <property type="entry name" value="NAD(P)-binding Rossmann-fold domains"/>
    <property type="match status" value="1"/>
</dbReference>
<dbReference type="SUPFAM" id="SSF52413">
    <property type="entry name" value="UDP-glucose/GDP-mannose dehydrogenase C-terminal domain"/>
    <property type="match status" value="1"/>
</dbReference>
<keyword evidence="7" id="KW-1185">Reference proteome</keyword>
<dbReference type="Gene3D" id="3.40.50.720">
    <property type="entry name" value="NAD(P)-binding Rossmann-like Domain"/>
    <property type="match status" value="2"/>
</dbReference>
<dbReference type="InterPro" id="IPR008927">
    <property type="entry name" value="6-PGluconate_DH-like_C_sf"/>
</dbReference>
<dbReference type="PIRSF" id="PIRSF000124">
    <property type="entry name" value="UDPglc_GDPman_dh"/>
    <property type="match status" value="1"/>
</dbReference>
<keyword evidence="3" id="KW-0520">NAD</keyword>
<dbReference type="GO" id="GO:0016628">
    <property type="term" value="F:oxidoreductase activity, acting on the CH-CH group of donors, NAD or NADP as acceptor"/>
    <property type="evidence" value="ECO:0007669"/>
    <property type="project" value="InterPro"/>
</dbReference>
<keyword evidence="2" id="KW-0560">Oxidoreductase</keyword>
<dbReference type="Pfam" id="PF03721">
    <property type="entry name" value="UDPG_MGDP_dh_N"/>
    <property type="match status" value="1"/>
</dbReference>
<dbReference type="Pfam" id="PF00984">
    <property type="entry name" value="UDPG_MGDP_dh"/>
    <property type="match status" value="1"/>
</dbReference>
<name>A0AAW9SEB6_9BACT</name>
<dbReference type="EMBL" id="JBDKWZ010000022">
    <property type="protein sequence ID" value="MEN7551371.1"/>
    <property type="molecule type" value="Genomic_DNA"/>
</dbReference>
<evidence type="ECO:0000313" key="7">
    <source>
        <dbReference type="Proteomes" id="UP001403385"/>
    </source>
</evidence>
<dbReference type="GO" id="GO:0000271">
    <property type="term" value="P:polysaccharide biosynthetic process"/>
    <property type="evidence" value="ECO:0007669"/>
    <property type="project" value="InterPro"/>
</dbReference>
<reference evidence="6 7" key="1">
    <citation type="submission" date="2024-04" db="EMBL/GenBank/DDBJ databases">
        <title>Novel genus in family Flammeovirgaceae.</title>
        <authorList>
            <person name="Nguyen T.H."/>
            <person name="Vuong T.Q."/>
            <person name="Le H."/>
            <person name="Kim S.-G."/>
        </authorList>
    </citation>
    <scope>NUCLEOTIDE SEQUENCE [LARGE SCALE GENOMIC DNA]</scope>
    <source>
        <strain evidence="6 7">JCM 23209</strain>
    </source>
</reference>
<dbReference type="InterPro" id="IPR014027">
    <property type="entry name" value="UDP-Glc/GDP-Man_DH_C"/>
</dbReference>
<accession>A0AAW9SEB6</accession>
<dbReference type="SUPFAM" id="SSF48179">
    <property type="entry name" value="6-phosphogluconate dehydrogenase C-terminal domain-like"/>
    <property type="match status" value="1"/>
</dbReference>
<evidence type="ECO:0000256" key="4">
    <source>
        <dbReference type="PIRNR" id="PIRNR000124"/>
    </source>
</evidence>
<dbReference type="InterPro" id="IPR036291">
    <property type="entry name" value="NAD(P)-bd_dom_sf"/>
</dbReference>
<dbReference type="PANTHER" id="PTHR43491">
    <property type="entry name" value="UDP-N-ACETYL-D-MANNOSAMINE DEHYDROGENASE"/>
    <property type="match status" value="1"/>
</dbReference>
<dbReference type="PIRSF" id="PIRSF500136">
    <property type="entry name" value="UDP_ManNAc_DH"/>
    <property type="match status" value="1"/>
</dbReference>